<dbReference type="Pfam" id="PF07690">
    <property type="entry name" value="MFS_1"/>
    <property type="match status" value="1"/>
</dbReference>
<feature type="transmembrane region" description="Helical" evidence="7">
    <location>
        <begin position="369"/>
        <end position="395"/>
    </location>
</feature>
<feature type="region of interest" description="Disordered" evidence="6">
    <location>
        <begin position="432"/>
        <end position="454"/>
    </location>
</feature>
<keyword evidence="4 7" id="KW-0472">Membrane</keyword>
<comment type="subcellular location">
    <subcellularLocation>
        <location evidence="1">Membrane</location>
        <topology evidence="1">Multi-pass membrane protein</topology>
    </subcellularLocation>
</comment>
<dbReference type="Gene3D" id="1.20.1250.20">
    <property type="entry name" value="MFS general substrate transporter like domains"/>
    <property type="match status" value="2"/>
</dbReference>
<evidence type="ECO:0000256" key="3">
    <source>
        <dbReference type="ARBA" id="ARBA00022989"/>
    </source>
</evidence>
<keyword evidence="2 7" id="KW-0812">Transmembrane</keyword>
<dbReference type="PANTHER" id="PTHR11662">
    <property type="entry name" value="SOLUTE CARRIER FAMILY 17"/>
    <property type="match status" value="1"/>
</dbReference>
<evidence type="ECO:0000259" key="8">
    <source>
        <dbReference type="PROSITE" id="PS50850"/>
    </source>
</evidence>
<accession>A0A2S0VMH4</accession>
<dbReference type="EMBL" id="CP026604">
    <property type="protein sequence ID" value="AWB65424.1"/>
    <property type="molecule type" value="Genomic_DNA"/>
</dbReference>
<gene>
    <name evidence="9" type="ORF">C2869_02770</name>
</gene>
<keyword evidence="3 7" id="KW-1133">Transmembrane helix</keyword>
<dbReference type="PROSITE" id="PS50850">
    <property type="entry name" value="MFS"/>
    <property type="match status" value="1"/>
</dbReference>
<keyword evidence="10" id="KW-1185">Reference proteome</keyword>
<feature type="transmembrane region" description="Helical" evidence="7">
    <location>
        <begin position="314"/>
        <end position="331"/>
    </location>
</feature>
<feature type="transmembrane region" description="Helical" evidence="7">
    <location>
        <begin position="51"/>
        <end position="69"/>
    </location>
</feature>
<feature type="transmembrane region" description="Helical" evidence="7">
    <location>
        <begin position="143"/>
        <end position="165"/>
    </location>
</feature>
<feature type="transmembrane region" description="Helical" evidence="7">
    <location>
        <begin position="281"/>
        <end position="302"/>
    </location>
</feature>
<protein>
    <submittedName>
        <fullName evidence="9">MFS transporter</fullName>
    </submittedName>
</protein>
<feature type="transmembrane region" description="Helical" evidence="7">
    <location>
        <begin position="401"/>
        <end position="423"/>
    </location>
</feature>
<evidence type="ECO:0000256" key="7">
    <source>
        <dbReference type="SAM" id="Phobius"/>
    </source>
</evidence>
<evidence type="ECO:0000313" key="9">
    <source>
        <dbReference type="EMBL" id="AWB65424.1"/>
    </source>
</evidence>
<dbReference type="CDD" id="cd17319">
    <property type="entry name" value="MFS_ExuT_GudP_like"/>
    <property type="match status" value="1"/>
</dbReference>
<dbReference type="AlphaFoldDB" id="A0A2S0VMH4"/>
<dbReference type="GO" id="GO:0015134">
    <property type="term" value="F:hexuronate transmembrane transporter activity"/>
    <property type="evidence" value="ECO:0007669"/>
    <property type="project" value="TreeGrafter"/>
</dbReference>
<proteinExistence type="inferred from homology"/>
<dbReference type="InterPro" id="IPR020846">
    <property type="entry name" value="MFS_dom"/>
</dbReference>
<dbReference type="InterPro" id="IPR011701">
    <property type="entry name" value="MFS"/>
</dbReference>
<evidence type="ECO:0000256" key="2">
    <source>
        <dbReference type="ARBA" id="ARBA00022692"/>
    </source>
</evidence>
<name>A0A2S0VMH4_9ALTE</name>
<dbReference type="Proteomes" id="UP000244441">
    <property type="component" value="Chromosome"/>
</dbReference>
<feature type="domain" description="Major facilitator superfamily (MFS) profile" evidence="8">
    <location>
        <begin position="10"/>
        <end position="427"/>
    </location>
</feature>
<feature type="compositionally biased region" description="Acidic residues" evidence="6">
    <location>
        <begin position="445"/>
        <end position="454"/>
    </location>
</feature>
<evidence type="ECO:0000256" key="5">
    <source>
        <dbReference type="ARBA" id="ARBA00038514"/>
    </source>
</evidence>
<organism evidence="9 10">
    <name type="scientific">Saccharobesus litoralis</name>
    <dbReference type="NCBI Taxonomy" id="2172099"/>
    <lineage>
        <taxon>Bacteria</taxon>
        <taxon>Pseudomonadati</taxon>
        <taxon>Pseudomonadota</taxon>
        <taxon>Gammaproteobacteria</taxon>
        <taxon>Alteromonadales</taxon>
        <taxon>Alteromonadaceae</taxon>
        <taxon>Saccharobesus</taxon>
    </lineage>
</organism>
<evidence type="ECO:0000256" key="6">
    <source>
        <dbReference type="SAM" id="MobiDB-lite"/>
    </source>
</evidence>
<comment type="similarity">
    <text evidence="5">Belongs to the major facilitator superfamily. Phthalate permease family.</text>
</comment>
<dbReference type="InterPro" id="IPR036259">
    <property type="entry name" value="MFS_trans_sf"/>
</dbReference>
<dbReference type="InterPro" id="IPR050382">
    <property type="entry name" value="MFS_Na/Anion_cotransporter"/>
</dbReference>
<dbReference type="PANTHER" id="PTHR11662:SF285">
    <property type="entry name" value="HEXURONATE TRANSPORTER"/>
    <property type="match status" value="1"/>
</dbReference>
<evidence type="ECO:0000256" key="4">
    <source>
        <dbReference type="ARBA" id="ARBA00023136"/>
    </source>
</evidence>
<dbReference type="SUPFAM" id="SSF103473">
    <property type="entry name" value="MFS general substrate transporter"/>
    <property type="match status" value="1"/>
</dbReference>
<feature type="transmembrane region" description="Helical" evidence="7">
    <location>
        <begin position="171"/>
        <end position="190"/>
    </location>
</feature>
<feature type="transmembrane region" description="Helical" evidence="7">
    <location>
        <begin position="337"/>
        <end position="357"/>
    </location>
</feature>
<dbReference type="GO" id="GO:0016020">
    <property type="term" value="C:membrane"/>
    <property type="evidence" value="ECO:0007669"/>
    <property type="project" value="UniProtKB-SubCell"/>
</dbReference>
<dbReference type="OrthoDB" id="9781156at2"/>
<dbReference type="KEGG" id="cate:C2869_02770"/>
<evidence type="ECO:0000313" key="10">
    <source>
        <dbReference type="Proteomes" id="UP000244441"/>
    </source>
</evidence>
<sequence>MKIKNLRWMVVGLIALATVINYIDRQALSVLWPDIVEDLFPDESALERKQIYANISIVFVFAYAFGQAIFGKIFDWVGTRIGFVLSIGVWSLATVAHAFAQGMLSIGIFRAVLGVAEAGNWPGATKGNAEWFPTKERALAQGIFNSGAAIGGIIAIPLIAFLTVYFSWKMVFIIVGAAGLLWLIPWMVLVKAPPGKHPWITEQEREYILTGQRRPTSTETGNEEEEYNPSTGELLSRKQSWGVIIASAAIDPIWWLFVFWIPIYLNEVYQMDVKTIGIYGWVPYVGAMFGAWFGGLLAQNRLKAGWNVDKTRKLTITLGCLIMLPSLLAMANPGGPTTAVLIMAVILFGFQTAIGNVQTLPADLYGGKTVGTLAGLAGMAAKLGAVGLTALVPWLTADGNYTPAFVIGASLAITAMAAIWLLIPKVEALKPKKSQANNPQQKGSDDEELNTSNV</sequence>
<reference evidence="9 10" key="1">
    <citation type="submission" date="2018-01" db="EMBL/GenBank/DDBJ databases">
        <title>Genome sequence of a Cantenovulum-like bacteria.</title>
        <authorList>
            <person name="Tan W.R."/>
            <person name="Lau N.-S."/>
            <person name="Go F."/>
            <person name="Amirul A.-A.A."/>
        </authorList>
    </citation>
    <scope>NUCLEOTIDE SEQUENCE [LARGE SCALE GENOMIC DNA]</scope>
    <source>
        <strain evidence="9 10">CCB-QB4</strain>
    </source>
</reference>
<evidence type="ECO:0000256" key="1">
    <source>
        <dbReference type="ARBA" id="ARBA00004141"/>
    </source>
</evidence>
<feature type="transmembrane region" description="Helical" evidence="7">
    <location>
        <begin position="241"/>
        <end position="261"/>
    </location>
</feature>
<feature type="transmembrane region" description="Helical" evidence="7">
    <location>
        <begin position="81"/>
        <end position="100"/>
    </location>
</feature>